<dbReference type="OrthoDB" id="9148933at2"/>
<protein>
    <submittedName>
        <fullName evidence="3">GDSL family lipase</fullName>
    </submittedName>
</protein>
<dbReference type="PANTHER" id="PTHR45648">
    <property type="entry name" value="GDSL LIPASE/ACYLHYDROLASE FAMILY PROTEIN (AFU_ORTHOLOGUE AFUA_4G14700)"/>
    <property type="match status" value="1"/>
</dbReference>
<dbReference type="PROSITE" id="PS51257">
    <property type="entry name" value="PROKAR_LIPOPROTEIN"/>
    <property type="match status" value="1"/>
</dbReference>
<dbReference type="Pfam" id="PF00657">
    <property type="entry name" value="Lipase_GDSL"/>
    <property type="match status" value="1"/>
</dbReference>
<evidence type="ECO:0000256" key="2">
    <source>
        <dbReference type="SAM" id="SignalP"/>
    </source>
</evidence>
<feature type="chain" id="PRO_5021992064" evidence="2">
    <location>
        <begin position="24"/>
        <end position="321"/>
    </location>
</feature>
<dbReference type="InterPro" id="IPR001087">
    <property type="entry name" value="GDSL"/>
</dbReference>
<comment type="caution">
    <text evidence="3">The sequence shown here is derived from an EMBL/GenBank/DDBJ whole genome shotgun (WGS) entry which is preliminary data.</text>
</comment>
<dbReference type="GO" id="GO:0016788">
    <property type="term" value="F:hydrolase activity, acting on ester bonds"/>
    <property type="evidence" value="ECO:0007669"/>
    <property type="project" value="InterPro"/>
</dbReference>
<organism evidence="3 4">
    <name type="scientific">Caenimonas sedimenti</name>
    <dbReference type="NCBI Taxonomy" id="2596921"/>
    <lineage>
        <taxon>Bacteria</taxon>
        <taxon>Pseudomonadati</taxon>
        <taxon>Pseudomonadota</taxon>
        <taxon>Betaproteobacteria</taxon>
        <taxon>Burkholderiales</taxon>
        <taxon>Comamonadaceae</taxon>
        <taxon>Caenimonas</taxon>
    </lineage>
</organism>
<reference evidence="3 4" key="1">
    <citation type="submission" date="2019-07" db="EMBL/GenBank/DDBJ databases">
        <title>Caenimonas sedimenti sp. nov., isolated from activated sludge.</title>
        <authorList>
            <person name="Xu J."/>
        </authorList>
    </citation>
    <scope>NUCLEOTIDE SEQUENCE [LARGE SCALE GENOMIC DNA]</scope>
    <source>
        <strain evidence="3 4">HX-9-20</strain>
    </source>
</reference>
<dbReference type="AlphaFoldDB" id="A0A562ZMV1"/>
<evidence type="ECO:0000313" key="4">
    <source>
        <dbReference type="Proteomes" id="UP000318199"/>
    </source>
</evidence>
<name>A0A562ZMV1_9BURK</name>
<dbReference type="RefSeq" id="WP_145894391.1">
    <property type="nucleotide sequence ID" value="NZ_VOBQ01000014.1"/>
</dbReference>
<gene>
    <name evidence="3" type="ORF">FN976_17755</name>
</gene>
<keyword evidence="4" id="KW-1185">Reference proteome</keyword>
<sequence>MAPQWLRRASRWLAACAAAGLLASCGSGSIESQLSPSRLVAFGDAFADQGQNGARYTINDGTVNNWTTFVATAFGRSLSASSTGGLSYATGNARVLQKPDAAGNAATPTVKDQIDTFLAANSLGTTDLVIVNAGTSDVIVQAASAVAGTQTRDQMLTAVGQAGRDLGAQVRRLVQAGANHVVVVGPYNLGRSPWGVKVTQATSLLEAASSRFNEQLLVSVVDLGANVLYVDAALYFNLVTSSPASYDIEKDEDPACNSVDPGPGIGTGTNQVNSNLCNTNTLSLAANVTRDEYLFADRIYPTPRGHRLFGEYAFNRIRERW</sequence>
<dbReference type="InterPro" id="IPR036514">
    <property type="entry name" value="SGNH_hydro_sf"/>
</dbReference>
<accession>A0A562ZMV1</accession>
<dbReference type="CDD" id="cd01847">
    <property type="entry name" value="Triacylglycerol_lipase_like"/>
    <property type="match status" value="1"/>
</dbReference>
<dbReference type="Gene3D" id="3.40.50.1110">
    <property type="entry name" value="SGNH hydrolase"/>
    <property type="match status" value="1"/>
</dbReference>
<dbReference type="PANTHER" id="PTHR45648:SF106">
    <property type="entry name" value="ANTHER-SPECIFIC PROLINE-RICH PROTEIN APG"/>
    <property type="match status" value="1"/>
</dbReference>
<feature type="signal peptide" evidence="2">
    <location>
        <begin position="1"/>
        <end position="23"/>
    </location>
</feature>
<dbReference type="Proteomes" id="UP000318199">
    <property type="component" value="Unassembled WGS sequence"/>
</dbReference>
<proteinExistence type="predicted"/>
<keyword evidence="2" id="KW-0732">Signal</keyword>
<evidence type="ECO:0000256" key="1">
    <source>
        <dbReference type="ARBA" id="ARBA00022801"/>
    </source>
</evidence>
<evidence type="ECO:0000313" key="3">
    <source>
        <dbReference type="EMBL" id="TWO69676.1"/>
    </source>
</evidence>
<dbReference type="EMBL" id="VOBQ01000014">
    <property type="protein sequence ID" value="TWO69676.1"/>
    <property type="molecule type" value="Genomic_DNA"/>
</dbReference>
<dbReference type="InterPro" id="IPR051058">
    <property type="entry name" value="GDSL_Est/Lipase"/>
</dbReference>
<keyword evidence="1" id="KW-0378">Hydrolase</keyword>
<dbReference type="SUPFAM" id="SSF52266">
    <property type="entry name" value="SGNH hydrolase"/>
    <property type="match status" value="1"/>
</dbReference>